<reference evidence="6" key="2">
    <citation type="submission" date="2025-08" db="UniProtKB">
        <authorList>
            <consortium name="Ensembl"/>
        </authorList>
    </citation>
    <scope>IDENTIFICATION</scope>
</reference>
<dbReference type="Gene3D" id="1.10.10.440">
    <property type="entry name" value="FF domain"/>
    <property type="match status" value="2"/>
</dbReference>
<dbReference type="FunFam" id="1.10.10.440:FF:000001">
    <property type="entry name" value="Transcription elongation regulator 1 like"/>
    <property type="match status" value="1"/>
</dbReference>
<dbReference type="PANTHER" id="PTHR15377">
    <property type="entry name" value="TRANSCRIPTION ELONGATION REGULATOR 1"/>
    <property type="match status" value="1"/>
</dbReference>
<dbReference type="Pfam" id="PF23517">
    <property type="entry name" value="WW_TCERG1"/>
    <property type="match status" value="1"/>
</dbReference>
<dbReference type="Ensembl" id="ENSATET00000076252.1">
    <property type="protein sequence ID" value="ENSATEP00000074237.1"/>
    <property type="gene ID" value="ENSATEG00000032400.1"/>
</dbReference>
<feature type="coiled-coil region" evidence="2">
    <location>
        <begin position="464"/>
        <end position="498"/>
    </location>
</feature>
<dbReference type="GeneTree" id="ENSGT00940000160593"/>
<dbReference type="GO" id="GO:0003712">
    <property type="term" value="F:transcription coregulator activity"/>
    <property type="evidence" value="ECO:0007669"/>
    <property type="project" value="TreeGrafter"/>
</dbReference>
<evidence type="ECO:0000256" key="2">
    <source>
        <dbReference type="SAM" id="Coils"/>
    </source>
</evidence>
<dbReference type="GeneID" id="113156024"/>
<dbReference type="InterPro" id="IPR057565">
    <property type="entry name" value="WW_TCRG1_3rd"/>
</dbReference>
<keyword evidence="2" id="KW-0175">Coiled coil</keyword>
<evidence type="ECO:0000259" key="4">
    <source>
        <dbReference type="PROSITE" id="PS50020"/>
    </source>
</evidence>
<dbReference type="GO" id="GO:0070063">
    <property type="term" value="F:RNA polymerase binding"/>
    <property type="evidence" value="ECO:0007669"/>
    <property type="project" value="InterPro"/>
</dbReference>
<feature type="region of interest" description="Disordered" evidence="3">
    <location>
        <begin position="362"/>
        <end position="400"/>
    </location>
</feature>
<dbReference type="PROSITE" id="PS51676">
    <property type="entry name" value="FF"/>
    <property type="match status" value="2"/>
</dbReference>
<feature type="domain" description="FF" evidence="5">
    <location>
        <begin position="477"/>
        <end position="532"/>
    </location>
</feature>
<reference evidence="6 7" key="1">
    <citation type="submission" date="2021-04" db="EMBL/GenBank/DDBJ databases">
        <authorList>
            <consortium name="Wellcome Sanger Institute Data Sharing"/>
        </authorList>
    </citation>
    <scope>NUCLEOTIDE SEQUENCE [LARGE SCALE GENOMIC DNA]</scope>
</reference>
<feature type="compositionally biased region" description="Acidic residues" evidence="3">
    <location>
        <begin position="299"/>
        <end position="309"/>
    </location>
</feature>
<dbReference type="PROSITE" id="PS51257">
    <property type="entry name" value="PROKAR_LIPOPROTEIN"/>
    <property type="match status" value="1"/>
</dbReference>
<dbReference type="SMART" id="SM00441">
    <property type="entry name" value="FF"/>
    <property type="match status" value="2"/>
</dbReference>
<feature type="region of interest" description="Disordered" evidence="3">
    <location>
        <begin position="289"/>
        <end position="321"/>
    </location>
</feature>
<evidence type="ECO:0000313" key="6">
    <source>
        <dbReference type="Ensembl" id="ENSATEP00000074237.1"/>
    </source>
</evidence>
<dbReference type="SMART" id="SM00456">
    <property type="entry name" value="WW"/>
    <property type="match status" value="1"/>
</dbReference>
<evidence type="ECO:0000256" key="1">
    <source>
        <dbReference type="ARBA" id="ARBA00022737"/>
    </source>
</evidence>
<name>A0AAQ6IKG4_ANATE</name>
<dbReference type="RefSeq" id="XP_026206617.1">
    <property type="nucleotide sequence ID" value="XM_026350832.1"/>
</dbReference>
<dbReference type="InterPro" id="IPR045148">
    <property type="entry name" value="TCRG1-like"/>
</dbReference>
<dbReference type="FunFam" id="2.20.70.10:FF:000049">
    <property type="entry name" value="Transcription elongation regulator 1-like"/>
    <property type="match status" value="1"/>
</dbReference>
<dbReference type="PROSITE" id="PS50020">
    <property type="entry name" value="WW_DOMAIN_2"/>
    <property type="match status" value="1"/>
</dbReference>
<dbReference type="Gene3D" id="2.20.70.10">
    <property type="match status" value="1"/>
</dbReference>
<protein>
    <recommendedName>
        <fullName evidence="8">Transcription elongation regulator 1-like protein</fullName>
    </recommendedName>
</protein>
<dbReference type="InterPro" id="IPR036517">
    <property type="entry name" value="FF_domain_sf"/>
</dbReference>
<feature type="domain" description="FF" evidence="5">
    <location>
        <begin position="412"/>
        <end position="465"/>
    </location>
</feature>
<keyword evidence="1" id="KW-0677">Repeat</keyword>
<accession>A0AAQ6IKG4</accession>
<evidence type="ECO:0008006" key="8">
    <source>
        <dbReference type="Google" id="ProtNLM"/>
    </source>
</evidence>
<evidence type="ECO:0000259" key="5">
    <source>
        <dbReference type="PROSITE" id="PS51676"/>
    </source>
</evidence>
<dbReference type="CDD" id="cd00201">
    <property type="entry name" value="WW"/>
    <property type="match status" value="1"/>
</dbReference>
<proteinExistence type="predicted"/>
<dbReference type="Proteomes" id="UP000265040">
    <property type="component" value="Chromosome 19"/>
</dbReference>
<dbReference type="InterPro" id="IPR001202">
    <property type="entry name" value="WW_dom"/>
</dbReference>
<sequence length="548" mass="63142">MMLPVSRFKGQPVCMVTTSTPWLSISCDPTPHWLWLTSWFQAMPPLVVYPPTVWIPEHTHLIQWEHPPVEVIPLLPSLVSRSASVHPPLHPLPKLSDSWIAPEEVGVFPRRETNQIIQRPRGHVPRTRLLLRPSQLLGYVPRDAAKSRTSETQDSPSSPLLHLSTVSPLHLPLLTASPTAEPWILSSGGAYYERAVIHMPINKGAWPIFVTNQQCRGTRLQPVISLKRRLSPLLQVMKAIHPSFFSSRFSSRFTLLTDYRHKKQGIDGRNVSSAGTLLLSTERTTDDNKQCVGVSLDHGDDEDEEGEEEGKDKRPVASTPVPGSPWCVVWTGDDRVFFFNPTIHLSVWEKPGDLIGRDISRIIEDPPHKRKNTPAAEDDDTDDKHRHKSKRSRTEESVSLVPRPGDVQLLPLDLRVAHFREMMLERGVSAFSTWEKELHKMVFDPRYLLLTSDQRKQVFDQFVKSRVKDEYKEKKSKLQRAREEFKQLLEEVKITSRSKFKEFCTRYGADQRFSALNKKQEQEVLFNHYITFLKKRNKENRARLRKMR</sequence>
<dbReference type="GO" id="GO:0005634">
    <property type="term" value="C:nucleus"/>
    <property type="evidence" value="ECO:0007669"/>
    <property type="project" value="TreeGrafter"/>
</dbReference>
<dbReference type="SUPFAM" id="SSF51045">
    <property type="entry name" value="WW domain"/>
    <property type="match status" value="1"/>
</dbReference>
<evidence type="ECO:0000256" key="3">
    <source>
        <dbReference type="SAM" id="MobiDB-lite"/>
    </source>
</evidence>
<dbReference type="AlphaFoldDB" id="A0AAQ6IKG4"/>
<dbReference type="SUPFAM" id="SSF81698">
    <property type="entry name" value="FF domain"/>
    <property type="match status" value="2"/>
</dbReference>
<dbReference type="PANTHER" id="PTHR15377:SF5">
    <property type="entry name" value="TRANSCRIPTION ELONGATION REGULATOR 1-LIKE PROTEIN"/>
    <property type="match status" value="1"/>
</dbReference>
<dbReference type="InterPro" id="IPR002713">
    <property type="entry name" value="FF_domain"/>
</dbReference>
<dbReference type="InterPro" id="IPR036020">
    <property type="entry name" value="WW_dom_sf"/>
</dbReference>
<reference evidence="6" key="3">
    <citation type="submission" date="2025-09" db="UniProtKB">
        <authorList>
            <consortium name="Ensembl"/>
        </authorList>
    </citation>
    <scope>IDENTIFICATION</scope>
</reference>
<dbReference type="Pfam" id="PF01846">
    <property type="entry name" value="FF"/>
    <property type="match status" value="2"/>
</dbReference>
<keyword evidence="7" id="KW-1185">Reference proteome</keyword>
<evidence type="ECO:0000313" key="7">
    <source>
        <dbReference type="Proteomes" id="UP000265040"/>
    </source>
</evidence>
<organism evidence="6 7">
    <name type="scientific">Anabas testudineus</name>
    <name type="common">Climbing perch</name>
    <name type="synonym">Anthias testudineus</name>
    <dbReference type="NCBI Taxonomy" id="64144"/>
    <lineage>
        <taxon>Eukaryota</taxon>
        <taxon>Metazoa</taxon>
        <taxon>Chordata</taxon>
        <taxon>Craniata</taxon>
        <taxon>Vertebrata</taxon>
        <taxon>Euteleostomi</taxon>
        <taxon>Actinopterygii</taxon>
        <taxon>Neopterygii</taxon>
        <taxon>Teleostei</taxon>
        <taxon>Neoteleostei</taxon>
        <taxon>Acanthomorphata</taxon>
        <taxon>Anabantaria</taxon>
        <taxon>Anabantiformes</taxon>
        <taxon>Anabantoidei</taxon>
        <taxon>Anabantidae</taxon>
        <taxon>Anabas</taxon>
    </lineage>
</organism>
<feature type="domain" description="WW" evidence="4">
    <location>
        <begin position="324"/>
        <end position="353"/>
    </location>
</feature>